<feature type="transmembrane region" description="Helical" evidence="1">
    <location>
        <begin position="37"/>
        <end position="58"/>
    </location>
</feature>
<name>A0ABV1MMQ5_9BACI</name>
<dbReference type="EMBL" id="JBEGDG010000002">
    <property type="protein sequence ID" value="MEQ6353800.1"/>
    <property type="molecule type" value="Genomic_DNA"/>
</dbReference>
<evidence type="ECO:0000313" key="2">
    <source>
        <dbReference type="EMBL" id="MEQ6353800.1"/>
    </source>
</evidence>
<gene>
    <name evidence="2" type="ORF">ABNX05_04165</name>
</gene>
<comment type="caution">
    <text evidence="2">The sequence shown here is derived from an EMBL/GenBank/DDBJ whole genome shotgun (WGS) entry which is preliminary data.</text>
</comment>
<evidence type="ECO:0000313" key="3">
    <source>
        <dbReference type="Proteomes" id="UP001478862"/>
    </source>
</evidence>
<evidence type="ECO:0000256" key="1">
    <source>
        <dbReference type="SAM" id="Phobius"/>
    </source>
</evidence>
<feature type="transmembrane region" description="Helical" evidence="1">
    <location>
        <begin position="70"/>
        <end position="93"/>
    </location>
</feature>
<sequence>MKVYTIFNNTIGILFTIVYLSVLVIGSLFGYSDDLNIYMRAAIIATLSNIVVYIYYLVRDKFMSKKSLKICAICMVIQLLLPIPFWCIGIIILQ</sequence>
<reference evidence="2 3" key="1">
    <citation type="submission" date="2024-06" db="EMBL/GenBank/DDBJ databases">
        <title>Lysinibacillus zambalefons sp. nov., a Novel Firmicute Isolated from the Poon Bato Zambales Hyperalkaline Spring.</title>
        <authorList>
            <person name="Aja J.A."/>
            <person name="Lazaro J.E.H."/>
            <person name="Llorin L.D."/>
            <person name="Lim K.R."/>
            <person name="Teodosio J."/>
            <person name="Dalisay D.S."/>
        </authorList>
    </citation>
    <scope>NUCLEOTIDE SEQUENCE [LARGE SCALE GENOMIC DNA]</scope>
    <source>
        <strain evidence="2 3">M3</strain>
    </source>
</reference>
<organism evidence="2 3">
    <name type="scientific">Lysinibacillus zambalensis</name>
    <dbReference type="NCBI Taxonomy" id="3160866"/>
    <lineage>
        <taxon>Bacteria</taxon>
        <taxon>Bacillati</taxon>
        <taxon>Bacillota</taxon>
        <taxon>Bacilli</taxon>
        <taxon>Bacillales</taxon>
        <taxon>Bacillaceae</taxon>
        <taxon>Lysinibacillus</taxon>
    </lineage>
</organism>
<keyword evidence="1" id="KW-0812">Transmembrane</keyword>
<keyword evidence="1" id="KW-0472">Membrane</keyword>
<proteinExistence type="predicted"/>
<accession>A0ABV1MMQ5</accession>
<keyword evidence="3" id="KW-1185">Reference proteome</keyword>
<feature type="transmembrane region" description="Helical" evidence="1">
    <location>
        <begin position="12"/>
        <end position="31"/>
    </location>
</feature>
<dbReference type="Proteomes" id="UP001478862">
    <property type="component" value="Unassembled WGS sequence"/>
</dbReference>
<keyword evidence="1" id="KW-1133">Transmembrane helix</keyword>
<protein>
    <submittedName>
        <fullName evidence="2">Uncharacterized protein</fullName>
    </submittedName>
</protein>
<dbReference type="RefSeq" id="WP_349658563.1">
    <property type="nucleotide sequence ID" value="NZ_JBEGDG010000002.1"/>
</dbReference>